<reference evidence="2" key="1">
    <citation type="journal article" date="2021" name="PeerJ">
        <title>Extensive microbial diversity within the chicken gut microbiome revealed by metagenomics and culture.</title>
        <authorList>
            <person name="Gilroy R."/>
            <person name="Ravi A."/>
            <person name="Getino M."/>
            <person name="Pursley I."/>
            <person name="Horton D.L."/>
            <person name="Alikhan N.F."/>
            <person name="Baker D."/>
            <person name="Gharbi K."/>
            <person name="Hall N."/>
            <person name="Watson M."/>
            <person name="Adriaenssens E.M."/>
            <person name="Foster-Nyarko E."/>
            <person name="Jarju S."/>
            <person name="Secka A."/>
            <person name="Antonio M."/>
            <person name="Oren A."/>
            <person name="Chaudhuri R.R."/>
            <person name="La Ragione R."/>
            <person name="Hildebrand F."/>
            <person name="Pallen M.J."/>
        </authorList>
    </citation>
    <scope>NUCLEOTIDE SEQUENCE</scope>
    <source>
        <strain evidence="2">G3-2149</strain>
    </source>
</reference>
<dbReference type="Pfam" id="PF00581">
    <property type="entry name" value="Rhodanese"/>
    <property type="match status" value="1"/>
</dbReference>
<gene>
    <name evidence="2" type="ORF">H9789_11150</name>
</gene>
<dbReference type="SUPFAM" id="SSF52821">
    <property type="entry name" value="Rhodanese/Cell cycle control phosphatase"/>
    <property type="match status" value="1"/>
</dbReference>
<dbReference type="Proteomes" id="UP000823865">
    <property type="component" value="Unassembled WGS sequence"/>
</dbReference>
<protein>
    <submittedName>
        <fullName evidence="2">Rhodanese-like domain-containing protein</fullName>
    </submittedName>
</protein>
<name>A0A9E2LCT6_9BACT</name>
<evidence type="ECO:0000259" key="1">
    <source>
        <dbReference type="PROSITE" id="PS50206"/>
    </source>
</evidence>
<sequence>MKHRNLLTLLFGSLLGCTACQSSDSTIRTVNATEFSQLIKDSKPVQLVDVRTPEEFQAGHIPGAILIDVKSADFNRLAEEKLKKDLPVAVYCRSGMRSLKAANQLKEKGFKPIYNLKGGFMEWQDNRFATE</sequence>
<dbReference type="InterPro" id="IPR050229">
    <property type="entry name" value="GlpE_sulfurtransferase"/>
</dbReference>
<proteinExistence type="predicted"/>
<dbReference type="AlphaFoldDB" id="A0A9E2LCT6"/>
<evidence type="ECO:0000313" key="2">
    <source>
        <dbReference type="EMBL" id="MBU3854348.1"/>
    </source>
</evidence>
<feature type="domain" description="Rhodanese" evidence="1">
    <location>
        <begin position="41"/>
        <end position="125"/>
    </location>
</feature>
<dbReference type="InterPro" id="IPR036873">
    <property type="entry name" value="Rhodanese-like_dom_sf"/>
</dbReference>
<reference evidence="2" key="2">
    <citation type="submission" date="2021-04" db="EMBL/GenBank/DDBJ databases">
        <authorList>
            <person name="Gilroy R."/>
        </authorList>
    </citation>
    <scope>NUCLEOTIDE SEQUENCE</scope>
    <source>
        <strain evidence="2">G3-2149</strain>
    </source>
</reference>
<dbReference type="PROSITE" id="PS51257">
    <property type="entry name" value="PROKAR_LIPOPROTEIN"/>
    <property type="match status" value="1"/>
</dbReference>
<dbReference type="CDD" id="cd00158">
    <property type="entry name" value="RHOD"/>
    <property type="match status" value="1"/>
</dbReference>
<evidence type="ECO:0000313" key="3">
    <source>
        <dbReference type="Proteomes" id="UP000823865"/>
    </source>
</evidence>
<dbReference type="PANTHER" id="PTHR43031:SF1">
    <property type="entry name" value="PYRIDINE NUCLEOTIDE-DISULPHIDE OXIDOREDUCTASE"/>
    <property type="match status" value="1"/>
</dbReference>
<dbReference type="PANTHER" id="PTHR43031">
    <property type="entry name" value="FAD-DEPENDENT OXIDOREDUCTASE"/>
    <property type="match status" value="1"/>
</dbReference>
<dbReference type="PROSITE" id="PS00380">
    <property type="entry name" value="RHODANESE_1"/>
    <property type="match status" value="1"/>
</dbReference>
<dbReference type="PROSITE" id="PS50206">
    <property type="entry name" value="RHODANESE_3"/>
    <property type="match status" value="1"/>
</dbReference>
<dbReference type="InterPro" id="IPR001307">
    <property type="entry name" value="Thiosulphate_STrfase_CS"/>
</dbReference>
<accession>A0A9E2LCT6</accession>
<dbReference type="SMART" id="SM00450">
    <property type="entry name" value="RHOD"/>
    <property type="match status" value="1"/>
</dbReference>
<dbReference type="GO" id="GO:0004792">
    <property type="term" value="F:thiosulfate-cyanide sulfurtransferase activity"/>
    <property type="evidence" value="ECO:0007669"/>
    <property type="project" value="InterPro"/>
</dbReference>
<comment type="caution">
    <text evidence="2">The sequence shown here is derived from an EMBL/GenBank/DDBJ whole genome shotgun (WGS) entry which is preliminary data.</text>
</comment>
<organism evidence="2 3">
    <name type="scientific">Candidatus Paraprevotella stercoravium</name>
    <dbReference type="NCBI Taxonomy" id="2838725"/>
    <lineage>
        <taxon>Bacteria</taxon>
        <taxon>Pseudomonadati</taxon>
        <taxon>Bacteroidota</taxon>
        <taxon>Bacteroidia</taxon>
        <taxon>Bacteroidales</taxon>
        <taxon>Prevotellaceae</taxon>
        <taxon>Paraprevotella</taxon>
    </lineage>
</organism>
<dbReference type="InterPro" id="IPR001763">
    <property type="entry name" value="Rhodanese-like_dom"/>
</dbReference>
<dbReference type="EMBL" id="JAHLFU010000226">
    <property type="protein sequence ID" value="MBU3854348.1"/>
    <property type="molecule type" value="Genomic_DNA"/>
</dbReference>
<dbReference type="Gene3D" id="3.40.250.10">
    <property type="entry name" value="Rhodanese-like domain"/>
    <property type="match status" value="1"/>
</dbReference>